<accession>A0ABZ1BQP6</accession>
<dbReference type="Proteomes" id="UP001333102">
    <property type="component" value="Chromosome"/>
</dbReference>
<protein>
    <recommendedName>
        <fullName evidence="6">L-seryl-tRNA(Ser) seleniumtransferase</fullName>
    </recommendedName>
</protein>
<evidence type="ECO:0000313" key="5">
    <source>
        <dbReference type="Proteomes" id="UP001333102"/>
    </source>
</evidence>
<dbReference type="EMBL" id="CP141614">
    <property type="protein sequence ID" value="WRP15132.1"/>
    <property type="molecule type" value="Genomic_DNA"/>
</dbReference>
<dbReference type="SUPFAM" id="SSF53383">
    <property type="entry name" value="PLP-dependent transferases"/>
    <property type="match status" value="1"/>
</dbReference>
<dbReference type="InterPro" id="IPR015421">
    <property type="entry name" value="PyrdxlP-dep_Trfase_major"/>
</dbReference>
<proteinExistence type="inferred from homology"/>
<evidence type="ECO:0000256" key="3">
    <source>
        <dbReference type="ARBA" id="ARBA00044507"/>
    </source>
</evidence>
<dbReference type="PANTHER" id="PTHR32328">
    <property type="entry name" value="L-SERYL-TRNA(SEC) SELENIUM TRANSFERASE"/>
    <property type="match status" value="1"/>
</dbReference>
<sequence>MITYEDIGVTPVINASGMMTRLGGASLSPAVASAMAHAGAAYVDMDVLKQRAGAMIAKWAGAESAWVTCGAGAGIAIMTAACVAGTDPRRIERLPNADWQPREIVVQSGHLINFGAPIAQMIRLGGGEPRPVGWANATPAELFAASLDDHVAAVLFVQSHHCVQKGMLPLADVIRLAHGRGIPVLVDAAAETDLRSYIEAGADLVTYSGGKAFGGPTSGIICGKESLVAACRAQEQGIARAMKVGKETIMGLLTALSTYVARSPTELLAPLTRVAEELLAGLKELPYTRAYIERDEAGRPIVRLVMQLDEVRLGFTAAALVDWLARTTPPVMVRTHRVNLGIIAFDPRPLRPPDVPVVIRLVREAYASLRSGGAQS</sequence>
<dbReference type="RefSeq" id="WP_324669522.1">
    <property type="nucleotide sequence ID" value="NZ_CP141614.1"/>
</dbReference>
<keyword evidence="5" id="KW-1185">Reference proteome</keyword>
<dbReference type="Pfam" id="PF03841">
    <property type="entry name" value="SelA"/>
    <property type="match status" value="1"/>
</dbReference>
<dbReference type="Gene3D" id="3.40.640.10">
    <property type="entry name" value="Type I PLP-dependent aspartate aminotransferase-like (Major domain)"/>
    <property type="match status" value="1"/>
</dbReference>
<keyword evidence="2" id="KW-0663">Pyridoxal phosphate</keyword>
<name>A0ABZ1BQP6_9FIRM</name>
<gene>
    <name evidence="4" type="ORF">VLY81_02880</name>
</gene>
<comment type="cofactor">
    <cofactor evidence="1">
        <name>pyridoxal 5'-phosphate</name>
        <dbReference type="ChEBI" id="CHEBI:597326"/>
    </cofactor>
</comment>
<evidence type="ECO:0008006" key="6">
    <source>
        <dbReference type="Google" id="ProtNLM"/>
    </source>
</evidence>
<evidence type="ECO:0000256" key="2">
    <source>
        <dbReference type="ARBA" id="ARBA00022898"/>
    </source>
</evidence>
<evidence type="ECO:0000256" key="1">
    <source>
        <dbReference type="ARBA" id="ARBA00001933"/>
    </source>
</evidence>
<comment type="similarity">
    <text evidence="3">Belongs to the SelA family.</text>
</comment>
<dbReference type="InterPro" id="IPR018319">
    <property type="entry name" value="SelA-like"/>
</dbReference>
<organism evidence="4 5">
    <name type="scientific">Geochorda subterranea</name>
    <dbReference type="NCBI Taxonomy" id="3109564"/>
    <lineage>
        <taxon>Bacteria</taxon>
        <taxon>Bacillati</taxon>
        <taxon>Bacillota</taxon>
        <taxon>Limnochordia</taxon>
        <taxon>Limnochordales</taxon>
        <taxon>Geochordaceae</taxon>
        <taxon>Geochorda</taxon>
    </lineage>
</organism>
<evidence type="ECO:0000313" key="4">
    <source>
        <dbReference type="EMBL" id="WRP15132.1"/>
    </source>
</evidence>
<dbReference type="InterPro" id="IPR015424">
    <property type="entry name" value="PyrdxlP-dep_Trfase"/>
</dbReference>
<dbReference type="PANTHER" id="PTHR32328:SF0">
    <property type="entry name" value="L-SERYL-TRNA(SEC) SELENIUM TRANSFERASE"/>
    <property type="match status" value="1"/>
</dbReference>
<reference evidence="5" key="1">
    <citation type="submission" date="2023-12" db="EMBL/GenBank/DDBJ databases">
        <title>Novel isolates from deep terrestrial aquifers shed light on the physiology and ecology of the class Limnochordia.</title>
        <authorList>
            <person name="Karnachuk O.V."/>
            <person name="Lukina A.P."/>
            <person name="Avakyan M.R."/>
            <person name="Kadnikov V."/>
            <person name="Begmatov S."/>
            <person name="Beletsky A.V."/>
            <person name="Mardanov A.V."/>
            <person name="Ravin N.V."/>
        </authorList>
    </citation>
    <scope>NUCLEOTIDE SEQUENCE [LARGE SCALE GENOMIC DNA]</scope>
    <source>
        <strain evidence="5">LN</strain>
    </source>
</reference>